<keyword evidence="2" id="KW-1185">Reference proteome</keyword>
<gene>
    <name evidence="1" type="ORF">DdX_19883</name>
</gene>
<proteinExistence type="predicted"/>
<comment type="caution">
    <text evidence="1">The sequence shown here is derived from an EMBL/GenBank/DDBJ whole genome shotgun (WGS) entry which is preliminary data.</text>
</comment>
<evidence type="ECO:0000313" key="2">
    <source>
        <dbReference type="Proteomes" id="UP001201812"/>
    </source>
</evidence>
<dbReference type="Proteomes" id="UP001201812">
    <property type="component" value="Unassembled WGS sequence"/>
</dbReference>
<dbReference type="EMBL" id="JAKKPZ010000461">
    <property type="protein sequence ID" value="KAI1694886.1"/>
    <property type="molecule type" value="Genomic_DNA"/>
</dbReference>
<organism evidence="1 2">
    <name type="scientific">Ditylenchus destructor</name>
    <dbReference type="NCBI Taxonomy" id="166010"/>
    <lineage>
        <taxon>Eukaryota</taxon>
        <taxon>Metazoa</taxon>
        <taxon>Ecdysozoa</taxon>
        <taxon>Nematoda</taxon>
        <taxon>Chromadorea</taxon>
        <taxon>Rhabditida</taxon>
        <taxon>Tylenchina</taxon>
        <taxon>Tylenchomorpha</taxon>
        <taxon>Sphaerularioidea</taxon>
        <taxon>Anguinidae</taxon>
        <taxon>Anguininae</taxon>
        <taxon>Ditylenchus</taxon>
    </lineage>
</organism>
<accession>A0AAD4MJM2</accession>
<dbReference type="AlphaFoldDB" id="A0AAD4MJM2"/>
<evidence type="ECO:0000313" key="1">
    <source>
        <dbReference type="EMBL" id="KAI1694886.1"/>
    </source>
</evidence>
<sequence length="68" mass="7509">MARPQFGASSDRIFMTSPGENKLELVSTDLNGEGKRVHASGELANDYIVAPDGRSIAFRRIIRSSRCR</sequence>
<protein>
    <submittedName>
        <fullName evidence="1">Uncharacterized protein</fullName>
    </submittedName>
</protein>
<reference evidence="1" key="1">
    <citation type="submission" date="2022-01" db="EMBL/GenBank/DDBJ databases">
        <title>Genome Sequence Resource for Two Populations of Ditylenchus destructor, the Migratory Endoparasitic Phytonematode.</title>
        <authorList>
            <person name="Zhang H."/>
            <person name="Lin R."/>
            <person name="Xie B."/>
        </authorList>
    </citation>
    <scope>NUCLEOTIDE SEQUENCE</scope>
    <source>
        <strain evidence="1">BazhouSP</strain>
    </source>
</reference>
<name>A0AAD4MJM2_9BILA</name>